<dbReference type="AlphaFoldDB" id="E9HG96"/>
<evidence type="ECO:0000313" key="1">
    <source>
        <dbReference type="EMBL" id="EFX69239.1"/>
    </source>
</evidence>
<protein>
    <submittedName>
        <fullName evidence="1">Uncharacterized protein</fullName>
    </submittedName>
</protein>
<dbReference type="KEGG" id="dpx:DAPPUDRAFT_258911"/>
<dbReference type="Proteomes" id="UP000000305">
    <property type="component" value="Unassembled WGS sequence"/>
</dbReference>
<dbReference type="HOGENOM" id="CLU_2514924_0_0_1"/>
<organism evidence="1 2">
    <name type="scientific">Daphnia pulex</name>
    <name type="common">Water flea</name>
    <dbReference type="NCBI Taxonomy" id="6669"/>
    <lineage>
        <taxon>Eukaryota</taxon>
        <taxon>Metazoa</taxon>
        <taxon>Ecdysozoa</taxon>
        <taxon>Arthropoda</taxon>
        <taxon>Crustacea</taxon>
        <taxon>Branchiopoda</taxon>
        <taxon>Diplostraca</taxon>
        <taxon>Cladocera</taxon>
        <taxon>Anomopoda</taxon>
        <taxon>Daphniidae</taxon>
        <taxon>Daphnia</taxon>
    </lineage>
</organism>
<name>E9HG96_DAPPU</name>
<sequence>MYCITVLISLMRCLPSRHRLFGYLLKSVKLLLKIFFHKLNKRPCRLYWMDQFTFSVVSLLEKAVILTSPPYSAWGALEKFPPSSL</sequence>
<keyword evidence="2" id="KW-1185">Reference proteome</keyword>
<dbReference type="EMBL" id="GL732640">
    <property type="protein sequence ID" value="EFX69239.1"/>
    <property type="molecule type" value="Genomic_DNA"/>
</dbReference>
<dbReference type="InParanoid" id="E9HG96"/>
<accession>E9HG96</accession>
<gene>
    <name evidence="1" type="ORF">DAPPUDRAFT_258911</name>
</gene>
<reference evidence="1 2" key="1">
    <citation type="journal article" date="2011" name="Science">
        <title>The ecoresponsive genome of Daphnia pulex.</title>
        <authorList>
            <person name="Colbourne J.K."/>
            <person name="Pfrender M.E."/>
            <person name="Gilbert D."/>
            <person name="Thomas W.K."/>
            <person name="Tucker A."/>
            <person name="Oakley T.H."/>
            <person name="Tokishita S."/>
            <person name="Aerts A."/>
            <person name="Arnold G.J."/>
            <person name="Basu M.K."/>
            <person name="Bauer D.J."/>
            <person name="Caceres C.E."/>
            <person name="Carmel L."/>
            <person name="Casola C."/>
            <person name="Choi J.H."/>
            <person name="Detter J.C."/>
            <person name="Dong Q."/>
            <person name="Dusheyko S."/>
            <person name="Eads B.D."/>
            <person name="Frohlich T."/>
            <person name="Geiler-Samerotte K.A."/>
            <person name="Gerlach D."/>
            <person name="Hatcher P."/>
            <person name="Jogdeo S."/>
            <person name="Krijgsveld J."/>
            <person name="Kriventseva E.V."/>
            <person name="Kultz D."/>
            <person name="Laforsch C."/>
            <person name="Lindquist E."/>
            <person name="Lopez J."/>
            <person name="Manak J.R."/>
            <person name="Muller J."/>
            <person name="Pangilinan J."/>
            <person name="Patwardhan R.P."/>
            <person name="Pitluck S."/>
            <person name="Pritham E.J."/>
            <person name="Rechtsteiner A."/>
            <person name="Rho M."/>
            <person name="Rogozin I.B."/>
            <person name="Sakarya O."/>
            <person name="Salamov A."/>
            <person name="Schaack S."/>
            <person name="Shapiro H."/>
            <person name="Shiga Y."/>
            <person name="Skalitzky C."/>
            <person name="Smith Z."/>
            <person name="Souvorov A."/>
            <person name="Sung W."/>
            <person name="Tang Z."/>
            <person name="Tsuchiya D."/>
            <person name="Tu H."/>
            <person name="Vos H."/>
            <person name="Wang M."/>
            <person name="Wolf Y.I."/>
            <person name="Yamagata H."/>
            <person name="Yamada T."/>
            <person name="Ye Y."/>
            <person name="Shaw J.R."/>
            <person name="Andrews J."/>
            <person name="Crease T.J."/>
            <person name="Tang H."/>
            <person name="Lucas S.M."/>
            <person name="Robertson H.M."/>
            <person name="Bork P."/>
            <person name="Koonin E.V."/>
            <person name="Zdobnov E.M."/>
            <person name="Grigoriev I.V."/>
            <person name="Lynch M."/>
            <person name="Boore J.L."/>
        </authorList>
    </citation>
    <scope>NUCLEOTIDE SEQUENCE [LARGE SCALE GENOMIC DNA]</scope>
</reference>
<proteinExistence type="predicted"/>
<evidence type="ECO:0000313" key="2">
    <source>
        <dbReference type="Proteomes" id="UP000000305"/>
    </source>
</evidence>